<dbReference type="AlphaFoldDB" id="A0A1Q3ECJ9"/>
<protein>
    <submittedName>
        <fullName evidence="2">Uncharacterized protein</fullName>
    </submittedName>
</protein>
<dbReference type="OrthoDB" id="5086500at2759"/>
<keyword evidence="1" id="KW-0732">Signal</keyword>
<gene>
    <name evidence="2" type="ORF">LENED_006721</name>
</gene>
<proteinExistence type="predicted"/>
<name>A0A1Q3ECJ9_LENED</name>
<dbReference type="EMBL" id="BDGU01000215">
    <property type="protein sequence ID" value="GAW04902.1"/>
    <property type="molecule type" value="Genomic_DNA"/>
</dbReference>
<evidence type="ECO:0000313" key="2">
    <source>
        <dbReference type="EMBL" id="GAW04902.1"/>
    </source>
</evidence>
<dbReference type="STRING" id="5353.A0A1Q3ECJ9"/>
<organism evidence="2 3">
    <name type="scientific">Lentinula edodes</name>
    <name type="common">Shiitake mushroom</name>
    <name type="synonym">Lentinus edodes</name>
    <dbReference type="NCBI Taxonomy" id="5353"/>
    <lineage>
        <taxon>Eukaryota</taxon>
        <taxon>Fungi</taxon>
        <taxon>Dikarya</taxon>
        <taxon>Basidiomycota</taxon>
        <taxon>Agaricomycotina</taxon>
        <taxon>Agaricomycetes</taxon>
        <taxon>Agaricomycetidae</taxon>
        <taxon>Agaricales</taxon>
        <taxon>Marasmiineae</taxon>
        <taxon>Omphalotaceae</taxon>
        <taxon>Lentinula</taxon>
    </lineage>
</organism>
<dbReference type="Proteomes" id="UP000188533">
    <property type="component" value="Unassembled WGS sequence"/>
</dbReference>
<sequence length="232" mass="23760">MHTTFGKFIASVCVVAGLVSHAAADTWGPAFSLGPTKGAVIGTTTTFIPGTPPAEAETGLYLWIGISNGTSGLIQAGVDQDADNSYCGASATEWCLSASYFGIGGQFDGPYVAVSGSTEIGIAYTLSGQTWTQTVTVAGKVVSTLTSEDGPLIEGGWGTGTECQQNCKGTASVQQYLNSVIYLSEPDENFPNTLGVGAGVVHTPMETTDGGQTWTIASITLPVYTAPPGNDN</sequence>
<reference evidence="2 3" key="1">
    <citation type="submission" date="2016-08" db="EMBL/GenBank/DDBJ databases">
        <authorList>
            <consortium name="Lentinula edodes genome sequencing consortium"/>
            <person name="Sakamoto Y."/>
            <person name="Nakade K."/>
            <person name="Sato S."/>
            <person name="Yoshida Y."/>
            <person name="Miyazaki K."/>
            <person name="Natsume S."/>
            <person name="Konno N."/>
        </authorList>
    </citation>
    <scope>NUCLEOTIDE SEQUENCE [LARGE SCALE GENOMIC DNA]</scope>
    <source>
        <strain evidence="2 3">NBRC 111202</strain>
    </source>
</reference>
<keyword evidence="3" id="KW-1185">Reference proteome</keyword>
<accession>A0A1Q3ECJ9</accession>
<feature type="chain" id="PRO_5012456380" evidence="1">
    <location>
        <begin position="25"/>
        <end position="232"/>
    </location>
</feature>
<reference evidence="2 3" key="2">
    <citation type="submission" date="2017-02" db="EMBL/GenBank/DDBJ databases">
        <title>A genome survey and senescence transcriptome analysis in Lentinula edodes.</title>
        <authorList>
            <person name="Sakamoto Y."/>
            <person name="Nakade K."/>
            <person name="Sato S."/>
            <person name="Yoshida Y."/>
            <person name="Miyazaki K."/>
            <person name="Natsume S."/>
            <person name="Konno N."/>
        </authorList>
    </citation>
    <scope>NUCLEOTIDE SEQUENCE [LARGE SCALE GENOMIC DNA]</scope>
    <source>
        <strain evidence="2 3">NBRC 111202</strain>
    </source>
</reference>
<comment type="caution">
    <text evidence="2">The sequence shown here is derived from an EMBL/GenBank/DDBJ whole genome shotgun (WGS) entry which is preliminary data.</text>
</comment>
<evidence type="ECO:0000313" key="3">
    <source>
        <dbReference type="Proteomes" id="UP000188533"/>
    </source>
</evidence>
<evidence type="ECO:0000256" key="1">
    <source>
        <dbReference type="SAM" id="SignalP"/>
    </source>
</evidence>
<feature type="signal peptide" evidence="1">
    <location>
        <begin position="1"/>
        <end position="24"/>
    </location>
</feature>